<comment type="caution">
    <text evidence="1">The sequence shown here is derived from an EMBL/GenBank/DDBJ whole genome shotgun (WGS) entry which is preliminary data.</text>
</comment>
<gene>
    <name evidence="1" type="ORF">NC653_024460</name>
</gene>
<dbReference type="AlphaFoldDB" id="A0AAD6M8X8"/>
<dbReference type="EMBL" id="JAQIZT010000010">
    <property type="protein sequence ID" value="KAJ6981079.1"/>
    <property type="molecule type" value="Genomic_DNA"/>
</dbReference>
<protein>
    <submittedName>
        <fullName evidence="1">Uncharacterized protein</fullName>
    </submittedName>
</protein>
<proteinExistence type="predicted"/>
<evidence type="ECO:0000313" key="1">
    <source>
        <dbReference type="EMBL" id="KAJ6981079.1"/>
    </source>
</evidence>
<accession>A0AAD6M8X8</accession>
<dbReference type="Proteomes" id="UP001164929">
    <property type="component" value="Chromosome 10"/>
</dbReference>
<reference evidence="1" key="1">
    <citation type="journal article" date="2023" name="Mol. Ecol. Resour.">
        <title>Chromosome-level genome assembly of a triploid poplar Populus alba 'Berolinensis'.</title>
        <authorList>
            <person name="Chen S."/>
            <person name="Yu Y."/>
            <person name="Wang X."/>
            <person name="Wang S."/>
            <person name="Zhang T."/>
            <person name="Zhou Y."/>
            <person name="He R."/>
            <person name="Meng N."/>
            <person name="Wang Y."/>
            <person name="Liu W."/>
            <person name="Liu Z."/>
            <person name="Liu J."/>
            <person name="Guo Q."/>
            <person name="Huang H."/>
            <person name="Sederoff R.R."/>
            <person name="Wang G."/>
            <person name="Qu G."/>
            <person name="Chen S."/>
        </authorList>
    </citation>
    <scope>NUCLEOTIDE SEQUENCE</scope>
    <source>
        <strain evidence="1">SC-2020</strain>
    </source>
</reference>
<evidence type="ECO:0000313" key="2">
    <source>
        <dbReference type="Proteomes" id="UP001164929"/>
    </source>
</evidence>
<keyword evidence="2" id="KW-1185">Reference proteome</keyword>
<name>A0AAD6M8X8_9ROSI</name>
<sequence>MLEERVALEDQFARREGLGDLRKNVEKERVEGFLERKILPEVLPSSAWLAPPHPLPSCPLALSPYPDRTVSSQEV</sequence>
<organism evidence="1 2">
    <name type="scientific">Populus alba x Populus x berolinensis</name>
    <dbReference type="NCBI Taxonomy" id="444605"/>
    <lineage>
        <taxon>Eukaryota</taxon>
        <taxon>Viridiplantae</taxon>
        <taxon>Streptophyta</taxon>
        <taxon>Embryophyta</taxon>
        <taxon>Tracheophyta</taxon>
        <taxon>Spermatophyta</taxon>
        <taxon>Magnoliopsida</taxon>
        <taxon>eudicotyledons</taxon>
        <taxon>Gunneridae</taxon>
        <taxon>Pentapetalae</taxon>
        <taxon>rosids</taxon>
        <taxon>fabids</taxon>
        <taxon>Malpighiales</taxon>
        <taxon>Salicaceae</taxon>
        <taxon>Saliceae</taxon>
        <taxon>Populus</taxon>
    </lineage>
</organism>